<protein>
    <recommendedName>
        <fullName evidence="4">MARVEL domain-containing protein</fullName>
    </recommendedName>
</protein>
<evidence type="ECO:0000313" key="2">
    <source>
        <dbReference type="EMBL" id="KAK7198594.1"/>
    </source>
</evidence>
<keyword evidence="1" id="KW-0812">Transmembrane</keyword>
<comment type="caution">
    <text evidence="2">The sequence shown here is derived from an EMBL/GenBank/DDBJ whole genome shotgun (WGS) entry which is preliminary data.</text>
</comment>
<evidence type="ECO:0000256" key="1">
    <source>
        <dbReference type="SAM" id="Phobius"/>
    </source>
</evidence>
<feature type="transmembrane region" description="Helical" evidence="1">
    <location>
        <begin position="175"/>
        <end position="198"/>
    </location>
</feature>
<feature type="transmembrane region" description="Helical" evidence="1">
    <location>
        <begin position="141"/>
        <end position="163"/>
    </location>
</feature>
<sequence>MSAYDDIAVNSASSTKQADRYRENVEQEMASPSGAAYVGADAMFHEEQRRTCAVHVLAWISMLLSFLLLILWVVISFFAGVVVWALDDAGARGFVVAVLIVSVLAAVLYLLMTLFVAVFTWRAPCCGCARSTVVKPSRCSVVVFALLFLLSCVFSVLAGVFTSGAMNDKDIRDPVIAACVFMILCTVVFTVYFILWSVRGVPRE</sequence>
<proteinExistence type="predicted"/>
<reference evidence="2 3" key="1">
    <citation type="journal article" date="2021" name="MBio">
        <title>A New Model Trypanosomatid, Novymonas esmeraldas: Genomic Perception of Its 'Candidatus Pandoraea novymonadis' Endosymbiont.</title>
        <authorList>
            <person name="Zakharova A."/>
            <person name="Saura A."/>
            <person name="Butenko A."/>
            <person name="Podesvova L."/>
            <person name="Warmusova S."/>
            <person name="Kostygov A.Y."/>
            <person name="Nenarokova A."/>
            <person name="Lukes J."/>
            <person name="Opperdoes F.R."/>
            <person name="Yurchenko V."/>
        </authorList>
    </citation>
    <scope>NUCLEOTIDE SEQUENCE [LARGE SCALE GENOMIC DNA]</scope>
    <source>
        <strain evidence="2 3">E262AT.01</strain>
    </source>
</reference>
<evidence type="ECO:0008006" key="4">
    <source>
        <dbReference type="Google" id="ProtNLM"/>
    </source>
</evidence>
<keyword evidence="3" id="KW-1185">Reference proteome</keyword>
<evidence type="ECO:0000313" key="3">
    <source>
        <dbReference type="Proteomes" id="UP001430356"/>
    </source>
</evidence>
<feature type="transmembrane region" description="Helical" evidence="1">
    <location>
        <begin position="92"/>
        <end position="121"/>
    </location>
</feature>
<dbReference type="EMBL" id="JAECZO010000160">
    <property type="protein sequence ID" value="KAK7198594.1"/>
    <property type="molecule type" value="Genomic_DNA"/>
</dbReference>
<gene>
    <name evidence="2" type="ORF">NESM_000822400</name>
</gene>
<name>A0AAW0EXS3_9TRYP</name>
<dbReference type="Proteomes" id="UP001430356">
    <property type="component" value="Unassembled WGS sequence"/>
</dbReference>
<feature type="transmembrane region" description="Helical" evidence="1">
    <location>
        <begin position="56"/>
        <end position="86"/>
    </location>
</feature>
<accession>A0AAW0EXS3</accession>
<keyword evidence="1" id="KW-1133">Transmembrane helix</keyword>
<organism evidence="2 3">
    <name type="scientific">Novymonas esmeraldas</name>
    <dbReference type="NCBI Taxonomy" id="1808958"/>
    <lineage>
        <taxon>Eukaryota</taxon>
        <taxon>Discoba</taxon>
        <taxon>Euglenozoa</taxon>
        <taxon>Kinetoplastea</taxon>
        <taxon>Metakinetoplastina</taxon>
        <taxon>Trypanosomatida</taxon>
        <taxon>Trypanosomatidae</taxon>
        <taxon>Novymonas</taxon>
    </lineage>
</organism>
<keyword evidence="1" id="KW-0472">Membrane</keyword>
<dbReference type="AlphaFoldDB" id="A0AAW0EXS3"/>